<keyword evidence="6" id="KW-1185">Reference proteome</keyword>
<sequence>MRKYETMAVINPDLDEETTESKIERITDIIEDNAGEIVNVDKWGVKELAYEIEDFASAYYVVINFNGEGETLDRLNWAYNIDDDVLRNLVLRAE</sequence>
<dbReference type="EMBL" id="JAFBDQ010000014">
    <property type="protein sequence ID" value="MBM7557613.1"/>
    <property type="molecule type" value="Genomic_DNA"/>
</dbReference>
<comment type="function">
    <text evidence="2 4">Binds together with bS18 to 16S ribosomal RNA.</text>
</comment>
<keyword evidence="4" id="KW-0694">RNA-binding</keyword>
<keyword evidence="4 5" id="KW-0689">Ribosomal protein</keyword>
<dbReference type="GO" id="GO:0070181">
    <property type="term" value="F:small ribosomal subunit rRNA binding"/>
    <property type="evidence" value="ECO:0007669"/>
    <property type="project" value="TreeGrafter"/>
</dbReference>
<evidence type="ECO:0000313" key="6">
    <source>
        <dbReference type="Proteomes" id="UP000774000"/>
    </source>
</evidence>
<dbReference type="RefSeq" id="WP_204702358.1">
    <property type="nucleotide sequence ID" value="NZ_JAFBDQ010000014.1"/>
</dbReference>
<dbReference type="GO" id="GO:0003735">
    <property type="term" value="F:structural constituent of ribosome"/>
    <property type="evidence" value="ECO:0007669"/>
    <property type="project" value="InterPro"/>
</dbReference>
<dbReference type="GO" id="GO:0006412">
    <property type="term" value="P:translation"/>
    <property type="evidence" value="ECO:0007669"/>
    <property type="project" value="UniProtKB-UniRule"/>
</dbReference>
<dbReference type="GO" id="GO:0005737">
    <property type="term" value="C:cytoplasm"/>
    <property type="evidence" value="ECO:0007669"/>
    <property type="project" value="UniProtKB-ARBA"/>
</dbReference>
<proteinExistence type="inferred from homology"/>
<gene>
    <name evidence="4" type="primary">rpsF</name>
    <name evidence="5" type="ORF">JOC47_002479</name>
</gene>
<dbReference type="GO" id="GO:1990904">
    <property type="term" value="C:ribonucleoprotein complex"/>
    <property type="evidence" value="ECO:0007669"/>
    <property type="project" value="UniProtKB-KW"/>
</dbReference>
<keyword evidence="4" id="KW-0687">Ribonucleoprotein</keyword>
<dbReference type="NCBIfam" id="TIGR00166">
    <property type="entry name" value="S6"/>
    <property type="match status" value="1"/>
</dbReference>
<keyword evidence="4" id="KW-0699">rRNA-binding</keyword>
<dbReference type="InterPro" id="IPR014717">
    <property type="entry name" value="Transl_elong_EF1B/ribsomal_bS6"/>
</dbReference>
<dbReference type="InterPro" id="IPR020814">
    <property type="entry name" value="Ribosomal_S6_plastid/chlpt"/>
</dbReference>
<accession>A0A938XU68</accession>
<name>A0A938XU68_9FIRM</name>
<organism evidence="5 6">
    <name type="scientific">Halanaerobacter jeridensis</name>
    <dbReference type="NCBI Taxonomy" id="706427"/>
    <lineage>
        <taxon>Bacteria</taxon>
        <taxon>Bacillati</taxon>
        <taxon>Bacillota</taxon>
        <taxon>Clostridia</taxon>
        <taxon>Halanaerobiales</taxon>
        <taxon>Halobacteroidaceae</taxon>
        <taxon>Halanaerobacter</taxon>
    </lineage>
</organism>
<dbReference type="AlphaFoldDB" id="A0A938XU68"/>
<dbReference type="InterPro" id="IPR035980">
    <property type="entry name" value="Ribosomal_bS6_sf"/>
</dbReference>
<evidence type="ECO:0000256" key="1">
    <source>
        <dbReference type="ARBA" id="ARBA00009512"/>
    </source>
</evidence>
<dbReference type="CDD" id="cd00473">
    <property type="entry name" value="bS6"/>
    <property type="match status" value="1"/>
</dbReference>
<dbReference type="InterPro" id="IPR000529">
    <property type="entry name" value="Ribosomal_bS6"/>
</dbReference>
<evidence type="ECO:0000256" key="2">
    <source>
        <dbReference type="ARBA" id="ARBA00035104"/>
    </source>
</evidence>
<dbReference type="Gene3D" id="3.30.70.60">
    <property type="match status" value="1"/>
</dbReference>
<dbReference type="SUPFAM" id="SSF54995">
    <property type="entry name" value="Ribosomal protein S6"/>
    <property type="match status" value="1"/>
</dbReference>
<dbReference type="GO" id="GO:0005840">
    <property type="term" value="C:ribosome"/>
    <property type="evidence" value="ECO:0007669"/>
    <property type="project" value="UniProtKB-KW"/>
</dbReference>
<dbReference type="PANTHER" id="PTHR21011">
    <property type="entry name" value="MITOCHONDRIAL 28S RIBOSOMAL PROTEIN S6"/>
    <property type="match status" value="1"/>
</dbReference>
<dbReference type="HAMAP" id="MF_00360">
    <property type="entry name" value="Ribosomal_bS6"/>
    <property type="match status" value="1"/>
</dbReference>
<comment type="caution">
    <text evidence="5">The sequence shown here is derived from an EMBL/GenBank/DDBJ whole genome shotgun (WGS) entry which is preliminary data.</text>
</comment>
<protein>
    <recommendedName>
        <fullName evidence="3 4">Small ribosomal subunit protein bS6</fullName>
    </recommendedName>
</protein>
<evidence type="ECO:0000256" key="4">
    <source>
        <dbReference type="HAMAP-Rule" id="MF_00360"/>
    </source>
</evidence>
<dbReference type="PANTHER" id="PTHR21011:SF1">
    <property type="entry name" value="SMALL RIBOSOMAL SUBUNIT PROTEIN BS6M"/>
    <property type="match status" value="1"/>
</dbReference>
<dbReference type="Proteomes" id="UP000774000">
    <property type="component" value="Unassembled WGS sequence"/>
</dbReference>
<evidence type="ECO:0000313" key="5">
    <source>
        <dbReference type="EMBL" id="MBM7557613.1"/>
    </source>
</evidence>
<dbReference type="Pfam" id="PF01250">
    <property type="entry name" value="Ribosomal_S6"/>
    <property type="match status" value="1"/>
</dbReference>
<evidence type="ECO:0000256" key="3">
    <source>
        <dbReference type="ARBA" id="ARBA00035294"/>
    </source>
</evidence>
<comment type="similarity">
    <text evidence="1 4">Belongs to the bacterial ribosomal protein bS6 family.</text>
</comment>
<reference evidence="5" key="1">
    <citation type="submission" date="2021-01" db="EMBL/GenBank/DDBJ databases">
        <title>Genomic Encyclopedia of Type Strains, Phase IV (KMG-IV): sequencing the most valuable type-strain genomes for metagenomic binning, comparative biology and taxonomic classification.</title>
        <authorList>
            <person name="Goeker M."/>
        </authorList>
    </citation>
    <scope>NUCLEOTIDE SEQUENCE</scope>
    <source>
        <strain evidence="5">DSM 23230</strain>
    </source>
</reference>